<dbReference type="GO" id="GO:0004252">
    <property type="term" value="F:serine-type endopeptidase activity"/>
    <property type="evidence" value="ECO:0007669"/>
    <property type="project" value="TreeGrafter"/>
</dbReference>
<keyword evidence="1 4" id="KW-0378">Hydrolase</keyword>
<comment type="caution">
    <text evidence="4">The sequence shown here is derived from an EMBL/GenBank/DDBJ whole genome shotgun (WGS) entry which is preliminary data.</text>
</comment>
<feature type="region of interest" description="Disordered" evidence="2">
    <location>
        <begin position="49"/>
        <end position="68"/>
    </location>
</feature>
<dbReference type="GO" id="GO:0006508">
    <property type="term" value="P:proteolysis"/>
    <property type="evidence" value="ECO:0007669"/>
    <property type="project" value="InterPro"/>
</dbReference>
<dbReference type="InterPro" id="IPR029058">
    <property type="entry name" value="AB_hydrolase_fold"/>
</dbReference>
<evidence type="ECO:0000313" key="5">
    <source>
        <dbReference type="Proteomes" id="UP000318995"/>
    </source>
</evidence>
<dbReference type="Proteomes" id="UP000318995">
    <property type="component" value="Unassembled WGS sequence"/>
</dbReference>
<gene>
    <name evidence="4" type="primary">ptpA</name>
    <name evidence="4" type="ORF">Pla111_00660</name>
</gene>
<keyword evidence="5" id="KW-1185">Reference proteome</keyword>
<accession>A0A5C5WDT7</accession>
<feature type="compositionally biased region" description="Polar residues" evidence="2">
    <location>
        <begin position="49"/>
        <end position="61"/>
    </location>
</feature>
<dbReference type="EMBL" id="SJPH01000001">
    <property type="protein sequence ID" value="TWT48303.1"/>
    <property type="molecule type" value="Genomic_DNA"/>
</dbReference>
<proteinExistence type="predicted"/>
<dbReference type="EC" id="3.4.14.12" evidence="4"/>
<sequence>MLLAFAPLPMLSRPFDLLAELTLFGVLLSMIVGCGDVAPGPAAQAITATPTVHDSLETPQDTADRQATPLIPREVLFGNPDKAQSRLSPDGKWLSYLQPVEGVLNVWVGPADDPAAAKPVTDDRKRGIRGHSWAYNSKHIVYSQDKDGDENWHVYATNVETKQTIDLTPIEGVRGELAGASERFPDTLLVGLNDRDPRYHDLYRVDLKSGDRELLQQNPGVAGFVTDEDLRVRLAVNFTPEAGQVWLEPTAAEPGPEGYDDWQPMAEFTSEDAMTSGPAGFSKDGRTLYYEDSRERDTAGLFAKNLDTGEVSLVAEDARADVGGLLVHPTEHTIQAVAFTYSRIEWKILDEAIRPDIEFLKDFRDGEFQVTGRTLDDTRWTVAYILDDGAIQFFIYTRPASGAATGERSMRFLFKSREDLDDYPLAKMHTPVIAARDGLPLVSYLTLPASVDPEGDGRPDAPVPLVLDVHGGPWSRDGWGYNPTHQWLANRGYAVLSVNYRGSTGFGKNFINASNGEWAGKMHDDLIDAVEWAIDEGIAQRDKVAIMGGSYGGYATLVGLTFTPDVFACGVDIVGPSSLVTLLENVPLYWSQFMPVMKLRVGDWSTDAGREALLERSPLRFVDRIERPLLIGQGANDPRVTQLEADQIVEAMQSRNIPVTYALYPDEGHGFARPENRTSFNAVTEAFLAEHLGGRYEPIGKDFEGSSLHVPAGADGVPGLSAALPAERKQMPQAEEGDDPQE</sequence>
<feature type="domain" description="Peptidase S9 prolyl oligopeptidase catalytic" evidence="3">
    <location>
        <begin position="482"/>
        <end position="694"/>
    </location>
</feature>
<dbReference type="PANTHER" id="PTHR42776">
    <property type="entry name" value="SERINE PEPTIDASE S9 FAMILY MEMBER"/>
    <property type="match status" value="1"/>
</dbReference>
<dbReference type="SUPFAM" id="SSF53474">
    <property type="entry name" value="alpha/beta-Hydrolases"/>
    <property type="match status" value="1"/>
</dbReference>
<dbReference type="Pfam" id="PF00326">
    <property type="entry name" value="Peptidase_S9"/>
    <property type="match status" value="1"/>
</dbReference>
<dbReference type="RefSeq" id="WP_231930511.1">
    <property type="nucleotide sequence ID" value="NZ_SJPH01000001.1"/>
</dbReference>
<dbReference type="InterPro" id="IPR011042">
    <property type="entry name" value="6-blade_b-propeller_TolB-like"/>
</dbReference>
<evidence type="ECO:0000313" key="4">
    <source>
        <dbReference type="EMBL" id="TWT48303.1"/>
    </source>
</evidence>
<evidence type="ECO:0000259" key="3">
    <source>
        <dbReference type="Pfam" id="PF00326"/>
    </source>
</evidence>
<dbReference type="AlphaFoldDB" id="A0A5C5WDT7"/>
<reference evidence="4 5" key="1">
    <citation type="submission" date="2019-02" db="EMBL/GenBank/DDBJ databases">
        <title>Deep-cultivation of Planctomycetes and their phenomic and genomic characterization uncovers novel biology.</title>
        <authorList>
            <person name="Wiegand S."/>
            <person name="Jogler M."/>
            <person name="Boedeker C."/>
            <person name="Pinto D."/>
            <person name="Vollmers J."/>
            <person name="Rivas-Marin E."/>
            <person name="Kohn T."/>
            <person name="Peeters S.H."/>
            <person name="Heuer A."/>
            <person name="Rast P."/>
            <person name="Oberbeckmann S."/>
            <person name="Bunk B."/>
            <person name="Jeske O."/>
            <person name="Meyerdierks A."/>
            <person name="Storesund J.E."/>
            <person name="Kallscheuer N."/>
            <person name="Luecker S."/>
            <person name="Lage O.M."/>
            <person name="Pohl T."/>
            <person name="Merkel B.J."/>
            <person name="Hornburger P."/>
            <person name="Mueller R.-W."/>
            <person name="Bruemmer F."/>
            <person name="Labrenz M."/>
            <person name="Spormann A.M."/>
            <person name="Op Den Camp H."/>
            <person name="Overmann J."/>
            <person name="Amann R."/>
            <person name="Jetten M.S.M."/>
            <person name="Mascher T."/>
            <person name="Medema M.H."/>
            <person name="Devos D.P."/>
            <person name="Kaster A.-K."/>
            <person name="Ovreas L."/>
            <person name="Rohde M."/>
            <person name="Galperin M.Y."/>
            <person name="Jogler C."/>
        </authorList>
    </citation>
    <scope>NUCLEOTIDE SEQUENCE [LARGE SCALE GENOMIC DNA]</scope>
    <source>
        <strain evidence="4 5">Pla111</strain>
    </source>
</reference>
<dbReference type="SUPFAM" id="SSF82171">
    <property type="entry name" value="DPP6 N-terminal domain-like"/>
    <property type="match status" value="1"/>
</dbReference>
<evidence type="ECO:0000256" key="1">
    <source>
        <dbReference type="ARBA" id="ARBA00022801"/>
    </source>
</evidence>
<protein>
    <submittedName>
        <fullName evidence="4">Prolyl tripeptidyl peptidase</fullName>
        <ecNumber evidence="4">3.4.14.12</ecNumber>
    </submittedName>
</protein>
<organism evidence="4 5">
    <name type="scientific">Botrimarina hoheduenensis</name>
    <dbReference type="NCBI Taxonomy" id="2528000"/>
    <lineage>
        <taxon>Bacteria</taxon>
        <taxon>Pseudomonadati</taxon>
        <taxon>Planctomycetota</taxon>
        <taxon>Planctomycetia</taxon>
        <taxon>Pirellulales</taxon>
        <taxon>Lacipirellulaceae</taxon>
        <taxon>Botrimarina</taxon>
    </lineage>
</organism>
<evidence type="ECO:0000256" key="2">
    <source>
        <dbReference type="SAM" id="MobiDB-lite"/>
    </source>
</evidence>
<dbReference type="InterPro" id="IPR001375">
    <property type="entry name" value="Peptidase_S9_cat"/>
</dbReference>
<dbReference type="Gene3D" id="2.120.10.30">
    <property type="entry name" value="TolB, C-terminal domain"/>
    <property type="match status" value="1"/>
</dbReference>
<dbReference type="Gene3D" id="3.40.50.1820">
    <property type="entry name" value="alpha/beta hydrolase"/>
    <property type="match status" value="1"/>
</dbReference>
<feature type="region of interest" description="Disordered" evidence="2">
    <location>
        <begin position="710"/>
        <end position="742"/>
    </location>
</feature>
<dbReference type="PANTHER" id="PTHR42776:SF27">
    <property type="entry name" value="DIPEPTIDYL PEPTIDASE FAMILY MEMBER 6"/>
    <property type="match status" value="1"/>
</dbReference>
<name>A0A5C5WDT7_9BACT</name>